<dbReference type="AlphaFoldDB" id="A0A6N4WAI6"/>
<protein>
    <recommendedName>
        <fullName evidence="2">PE-PPE domain-containing protein</fullName>
    </recommendedName>
</protein>
<feature type="compositionally biased region" description="Pro residues" evidence="1">
    <location>
        <begin position="405"/>
        <end position="415"/>
    </location>
</feature>
<evidence type="ECO:0000259" key="2">
    <source>
        <dbReference type="Pfam" id="PF08237"/>
    </source>
</evidence>
<evidence type="ECO:0000256" key="1">
    <source>
        <dbReference type="SAM" id="MobiDB-lite"/>
    </source>
</evidence>
<reference evidence="3 4" key="1">
    <citation type="journal article" date="2019" name="Emerg. Microbes Infect.">
        <title>Comprehensive subspecies identification of 175 nontuberculous mycobacteria species based on 7547 genomic profiles.</title>
        <authorList>
            <person name="Matsumoto Y."/>
            <person name="Kinjo T."/>
            <person name="Motooka D."/>
            <person name="Nabeya D."/>
            <person name="Jung N."/>
            <person name="Uechi K."/>
            <person name="Horii T."/>
            <person name="Iida T."/>
            <person name="Fujita J."/>
            <person name="Nakamura S."/>
        </authorList>
    </citation>
    <scope>NUCLEOTIDE SEQUENCE [LARGE SCALE GENOMIC DNA]</scope>
    <source>
        <strain evidence="3 4">JCM 30275</strain>
    </source>
</reference>
<gene>
    <name evidence="3" type="ORF">MANY_28650</name>
</gene>
<dbReference type="EMBL" id="AP022620">
    <property type="protein sequence ID" value="BBZ77528.1"/>
    <property type="molecule type" value="Genomic_DNA"/>
</dbReference>
<dbReference type="InterPro" id="IPR013228">
    <property type="entry name" value="PE-PPE_C"/>
</dbReference>
<dbReference type="Proteomes" id="UP000467249">
    <property type="component" value="Chromosome"/>
</dbReference>
<keyword evidence="4" id="KW-1185">Reference proteome</keyword>
<dbReference type="KEGG" id="many:MANY_28650"/>
<evidence type="ECO:0000313" key="4">
    <source>
        <dbReference type="Proteomes" id="UP000467249"/>
    </source>
</evidence>
<organism evidence="3 4">
    <name type="scientific">Mycolicibacterium anyangense</name>
    <dbReference type="NCBI Taxonomy" id="1431246"/>
    <lineage>
        <taxon>Bacteria</taxon>
        <taxon>Bacillati</taxon>
        <taxon>Actinomycetota</taxon>
        <taxon>Actinomycetes</taxon>
        <taxon>Mycobacteriales</taxon>
        <taxon>Mycobacteriaceae</taxon>
        <taxon>Mycolicibacterium</taxon>
    </lineage>
</organism>
<dbReference type="InterPro" id="IPR029058">
    <property type="entry name" value="AB_hydrolase_fold"/>
</dbReference>
<accession>A0A6N4WAI6</accession>
<feature type="domain" description="PE-PPE" evidence="2">
    <location>
        <begin position="95"/>
        <end position="340"/>
    </location>
</feature>
<proteinExistence type="predicted"/>
<name>A0A6N4WAI6_9MYCO</name>
<dbReference type="Pfam" id="PF08237">
    <property type="entry name" value="PE-PPE"/>
    <property type="match status" value="1"/>
</dbReference>
<evidence type="ECO:0000313" key="3">
    <source>
        <dbReference type="EMBL" id="BBZ77528.1"/>
    </source>
</evidence>
<dbReference type="Gene3D" id="3.40.50.1820">
    <property type="entry name" value="alpha/beta hydrolase"/>
    <property type="match status" value="1"/>
</dbReference>
<sequence length="459" mass="47847">MVLAATLVIAGYLSLWPWEIGVQLTATTALIMGGTMHPLVRGTLGGLSQNPAGQLASYPLAEAPSVVATIVNQAMDYFVGPTGAGRGGAAGTDQYNVVALQTPEEFWPLYGTLGFDASVAAGVANLSNCLQGRLSCKGHYFDSAPELTSDYVAFGYSQSAVVASIAKRNLIDQYRNADGSWRPLVDSNGTPLDVSFVVIGNPNRPNGGFLQRFNGSYIPVLGISFDGATPTDSCDADGGNCRFPTADIARQYDGWADAPVRQLNLVADLNALLGIAYLHYFYDSPVTAAMYQGTMGDTTYYLVPTERLPLLMPLQQIGVPAPILAALDAPLRVIVEWAYDRAINPGTPTAMQPAVLPDLATGVRNLLAAIPTGLDDGLQEAGLGRPFGTTRAGIFGVGGPVAPAAPPGAAAPPAPHQQSARPAGVGKAKPRAAAQRTKATAPTSDPAPHRTVGGHRARN</sequence>
<feature type="region of interest" description="Disordered" evidence="1">
    <location>
        <begin position="405"/>
        <end position="459"/>
    </location>
</feature>